<protein>
    <recommendedName>
        <fullName evidence="2">Vacuolar protein sorting-associated protein 13 VPS13 adaptor binding domain-containing protein</fullName>
    </recommendedName>
</protein>
<evidence type="ECO:0008006" key="2">
    <source>
        <dbReference type="Google" id="ProtNLM"/>
    </source>
</evidence>
<evidence type="ECO:0000313" key="1">
    <source>
        <dbReference type="EMBL" id="CAE0046908.1"/>
    </source>
</evidence>
<proteinExistence type="predicted"/>
<accession>A0A7S3EDG3</accession>
<reference evidence="1" key="1">
    <citation type="submission" date="2021-01" db="EMBL/GenBank/DDBJ databases">
        <authorList>
            <person name="Corre E."/>
            <person name="Pelletier E."/>
            <person name="Niang G."/>
            <person name="Scheremetjew M."/>
            <person name="Finn R."/>
            <person name="Kale V."/>
            <person name="Holt S."/>
            <person name="Cochrane G."/>
            <person name="Meng A."/>
            <person name="Brown T."/>
            <person name="Cohen L."/>
        </authorList>
    </citation>
    <scope>NUCLEOTIDE SEQUENCE</scope>
    <source>
        <strain evidence="1">CCMP 769</strain>
    </source>
</reference>
<name>A0A7S3EDG3_9RHOD</name>
<organism evidence="1">
    <name type="scientific">Rhodosorus marinus</name>
    <dbReference type="NCBI Taxonomy" id="101924"/>
    <lineage>
        <taxon>Eukaryota</taxon>
        <taxon>Rhodophyta</taxon>
        <taxon>Stylonematophyceae</taxon>
        <taxon>Stylonematales</taxon>
        <taxon>Stylonemataceae</taxon>
        <taxon>Rhodosorus</taxon>
    </lineage>
</organism>
<dbReference type="EMBL" id="HBHW01019284">
    <property type="protein sequence ID" value="CAE0046908.1"/>
    <property type="molecule type" value="Transcribed_RNA"/>
</dbReference>
<gene>
    <name evidence="1" type="ORF">RMAR00112_LOCUS14887</name>
</gene>
<sequence>MSYAVKRLLFRVISSYLDEYAESRLSGDQLYFDIRNGCIDLKDVQLKPGRSGGVSDLSAVLRLRDFPLSIRSGGVESVKVQITWATGGKIKVHVQNLRLCLEEVGENDLTRFSTADWIRLEATRKGLLADSLNDLYVSNHGTAPAGWRTSLLKRLVKSFELEVHDAVIEIYTKESTPFAFCLSHLTVSSDNLKPNGKHNISKELSCSFSVHFGETEICKLEAKAGIDLQQQGGSPSVNVQGSISNAEVDCSVESVSSALQFLRRSKQWKRRLRCRVFGRPTPSGSDLSSAPASGFSARKWWVYAQRCSMYIAKGMVITEESILRRKNLRADYFNICGLAKMRKEQLLTSSETLEREKMEATMTAMELACLRYRTQKEMRVEKKTWWRNEESEERRLILSNLVEQDKAVDLQEMVSAFSVEINLEDARLALRNVAGMHLAGLHVSMDEQGVAVKLEDAWIERQQTGIRLDSHRPLLSFSSSSAEQSLGVSPFLLSLQMNTLRKLVSYLTRLMKISGASPEILPDETVSFGVLTEAREIATVCEGGTLSVSSDNSNDGVSDLMTFGFSYLSIRRIGVSTRLHLFGFSSHVGYTRVLKPADVYIHTVQQKEEYQIELWCKEINLEIVPQHLVSIAEIALAFAAKPDPETSGTIYRNEAPTSRSYSLALKVEGLSLDMLSMAILQISQLQLMQESSGTLQGALGRCKVLEPRQRKRRRWDQDILILGRSGGPSSSIAVTASLIDGVFIIQTSAVLVNLCVPVLMAHVSDIKKRLKILGNVSLSTSSGSGKESSVRKFVFRCGNGKLALGDEKQALVELTSSLLHITYESPSEKSSQRLEVTARKLVGVDCCLRAKALDVDEIIYEQGSTTEQKRTYLYVTIVGNALLDLSKAINDSWILFTLLLDLFYEGVVEEEVPDAMSLHIAAASLNLSIPKFYDRGRRSLVLSVNDFELQHVEEHDMLRPGIKTVSAKITSSVKASLRRGRRECELTERVNVDFTLAAEESSSVNRTKTKLSIPKIHGRLDMASLVNLSAIIDECILTIPPTKDTVEVTSTQSKEFVDDFSVSVGNVLVGVVKNGGDRSEIIRLFINSVKFRQKEKKQLSSVDVARKIQASVRDLVISDSRPRVVTEELRAILTGSAVTVDVEVSSRLANTVVRHKLLAGVIPIDLVNLMKSQFAEQELFLVPASDYLFESQIRDGDEHPYEREDKLQLATIFEVLDDEEDEDRFQIAPVFIKSHVEFTDCIPIEVFLCESTVSKQGVSVAVALVDLSYSDDGVSVGDFKVFLCTTEHLMNSVNGLTCSKEALLTATELSLAVAPEIGVRAGDIKIIASVAELKALQELIPIIQDAFQVGEINDAGSQGGQISENFIPHGEIRLTRVSAILLNSRQHEAIWALRVMASMDASSSRTSAVGSSTLKVDLRPPRGGWNDLLSETRFSIRQVSTSSWKVLVHDSIRFTVSGRVFQLLAAVAPALGEENARTALLDPLALGTVNSMYYLCNQTGLDVVVRDGREGVESLTVKPGGAIALGTEEWGVNVESVAPEFKLNTLHSTKSVLTLHTVRGLVPVQLSVRRVKRGAVRIVQLSSGVRIRNGCHTHIWIRPSHNEQNIQCIPPQSAFNVPVGVPELAVGVFISIDGIFWSSSPVSFKRNRTIEIMRVDGNGNSGVRVLSSASGDETEIVLTPTLIIENKMPDELLVEDISDGGLVKKLAKSTACDMFMASQFVRLRAWGHFWSVPIDFFNAPASGSLEIVGLELFFKVREEGGLRYVTIFAPMWFRCELERVGARITTEDPWARGNLIRDFASRKGDNPLPFQPGNGFWVRIGRSRWSQQLQLRQTEEGEGNAEPTFELLTLEEQPKVVLSDSRPQENRVLSAPGPNRSRWYRAVLVSTPLTGADRGITNVALLPLIKIFNGIEGHSILVAEAGGTAYSQKVASGETKGLEYFTNTEDVILTWRIDAMGWEWSSSIRLEEGLEPSRLKETVLRLRNSSTGQFFHPRLSVERTVSGTVRACLLDEVQLVVPFQIHNACTFDIRVGQVSVFDASLTLIPGAFGCYAWDELGKEKLLEIHVKVSTSGSHGRFLFACQIDPVRRGSVAFEQDGDIPSVTVTVNRTGEIHVITISDMSLVAPGTDLVPYNQNNMLVALNKQNTPPLGIEVDAPGVEVFLANDDGRELIVVTWAYIKLAYEARLDAQQAELWVGNFEVETCGEHGRTIAGRLNSGNRRGLDVPKNVLHAAVSWMKFGPEIGALYMTRLGVEHQPIRVDGDAKTILDLVGLVHSWWVRLLPELRNGDEHEQEKKIRWRSIFVSTLEIKPLEIALSLTSSKEALEELQELGSSDSIEMNAFMFAVVNAVTALLNSFHARLKFGEVSLRRLCTTPEDLAERVLAIYRESAFYPNELNLSLDLARPFQAAFRWLRDSLFDSTSGGEEELSRSAAESMRRARDSLASSTSSIGILAALDSDHLQ</sequence>